<organism evidence="1">
    <name type="scientific">viral metagenome</name>
    <dbReference type="NCBI Taxonomy" id="1070528"/>
    <lineage>
        <taxon>unclassified sequences</taxon>
        <taxon>metagenomes</taxon>
        <taxon>organismal metagenomes</taxon>
    </lineage>
</organism>
<evidence type="ECO:0000313" key="1">
    <source>
        <dbReference type="EMBL" id="QHT85001.1"/>
    </source>
</evidence>
<sequence length="197" mass="22610">MSVPLQNTFFPNKLDTGNKTLFPAKLDTVITTQNIYTHLVTCDTFINIQNLLVQYSLGNFKYVIEHLTREDYIQYAIQLYTLKQYSFETNYNKIILFLNNVLQELQQAVFQSELLISADLKIADDKIKLAILDNVDELTAYLNNLRKTISKIFPDSIVTMPTLTLKPQYQQYITLYGFPPGGVFEVDKLAAIIVPIV</sequence>
<dbReference type="EMBL" id="MN740029">
    <property type="protein sequence ID" value="QHT85001.1"/>
    <property type="molecule type" value="Genomic_DNA"/>
</dbReference>
<accession>A0A6C0HW96</accession>
<protein>
    <submittedName>
        <fullName evidence="1">Uncharacterized protein</fullName>
    </submittedName>
</protein>
<reference evidence="1" key="1">
    <citation type="journal article" date="2020" name="Nature">
        <title>Giant virus diversity and host interactions through global metagenomics.</title>
        <authorList>
            <person name="Schulz F."/>
            <person name="Roux S."/>
            <person name="Paez-Espino D."/>
            <person name="Jungbluth S."/>
            <person name="Walsh D.A."/>
            <person name="Denef V.J."/>
            <person name="McMahon K.D."/>
            <person name="Konstantinidis K.T."/>
            <person name="Eloe-Fadrosh E.A."/>
            <person name="Kyrpides N.C."/>
            <person name="Woyke T."/>
        </authorList>
    </citation>
    <scope>NUCLEOTIDE SEQUENCE</scope>
    <source>
        <strain evidence="1">GVMAG-M-3300023184-178</strain>
    </source>
</reference>
<dbReference type="AlphaFoldDB" id="A0A6C0HW96"/>
<proteinExistence type="predicted"/>
<name>A0A6C0HW96_9ZZZZ</name>